<sequence length="114" mass="13351">MYYPLALPALQHTHNSHFTLHSSCLPQQLPLMAPPPPKFFSLLFLFSLILFSLQAHARDSQFFSNNVKESELPNYNNYYNFEKQGMSNARFLNGRYYYDRSGESNYNQNQYGNP</sequence>
<gene>
    <name evidence="1" type="ORF">C1H46_025476</name>
</gene>
<comment type="caution">
    <text evidence="1">The sequence shown here is derived from an EMBL/GenBank/DDBJ whole genome shotgun (WGS) entry which is preliminary data.</text>
</comment>
<accession>A0A540LRM1</accession>
<dbReference type="EMBL" id="VIEB01000494">
    <property type="protein sequence ID" value="TQD88969.1"/>
    <property type="molecule type" value="Genomic_DNA"/>
</dbReference>
<proteinExistence type="predicted"/>
<dbReference type="Proteomes" id="UP000315295">
    <property type="component" value="Unassembled WGS sequence"/>
</dbReference>
<reference evidence="1 2" key="1">
    <citation type="journal article" date="2019" name="G3 (Bethesda)">
        <title>Sequencing of a Wild Apple (Malus baccata) Genome Unravels the Differences Between Cultivated and Wild Apple Species Regarding Disease Resistance and Cold Tolerance.</title>
        <authorList>
            <person name="Chen X."/>
        </authorList>
    </citation>
    <scope>NUCLEOTIDE SEQUENCE [LARGE SCALE GENOMIC DNA]</scope>
    <source>
        <strain evidence="2">cv. Shandingzi</strain>
        <tissue evidence="1">Leaves</tissue>
    </source>
</reference>
<keyword evidence="2" id="KW-1185">Reference proteome</keyword>
<evidence type="ECO:0000313" key="2">
    <source>
        <dbReference type="Proteomes" id="UP000315295"/>
    </source>
</evidence>
<protein>
    <submittedName>
        <fullName evidence="1">Uncharacterized protein</fullName>
    </submittedName>
</protein>
<organism evidence="1 2">
    <name type="scientific">Malus baccata</name>
    <name type="common">Siberian crab apple</name>
    <name type="synonym">Pyrus baccata</name>
    <dbReference type="NCBI Taxonomy" id="106549"/>
    <lineage>
        <taxon>Eukaryota</taxon>
        <taxon>Viridiplantae</taxon>
        <taxon>Streptophyta</taxon>
        <taxon>Embryophyta</taxon>
        <taxon>Tracheophyta</taxon>
        <taxon>Spermatophyta</taxon>
        <taxon>Magnoliopsida</taxon>
        <taxon>eudicotyledons</taxon>
        <taxon>Gunneridae</taxon>
        <taxon>Pentapetalae</taxon>
        <taxon>rosids</taxon>
        <taxon>fabids</taxon>
        <taxon>Rosales</taxon>
        <taxon>Rosaceae</taxon>
        <taxon>Amygdaloideae</taxon>
        <taxon>Maleae</taxon>
        <taxon>Malus</taxon>
    </lineage>
</organism>
<dbReference type="AlphaFoldDB" id="A0A540LRM1"/>
<evidence type="ECO:0000313" key="1">
    <source>
        <dbReference type="EMBL" id="TQD88969.1"/>
    </source>
</evidence>
<name>A0A540LRM1_MALBA</name>